<dbReference type="InterPro" id="IPR036881">
    <property type="entry name" value="Glyco_hydro_3_C_sf"/>
</dbReference>
<dbReference type="Gene3D" id="3.40.50.1700">
    <property type="entry name" value="Glycoside hydrolase family 3 C-terminal domain"/>
    <property type="match status" value="1"/>
</dbReference>
<dbReference type="eggNOG" id="COG1472">
    <property type="taxonomic scope" value="Bacteria"/>
</dbReference>
<keyword evidence="12" id="KW-1185">Reference proteome</keyword>
<feature type="domain" description="Glycoside hydrolase family 3 C-terminal" evidence="10">
    <location>
        <begin position="513"/>
        <end position="767"/>
    </location>
</feature>
<dbReference type="SUPFAM" id="SSF52279">
    <property type="entry name" value="Beta-D-glucan exohydrolase, C-terminal domain"/>
    <property type="match status" value="1"/>
</dbReference>
<feature type="domain" description="Glycoside hydrolase family 3 N-terminal" evidence="9">
    <location>
        <begin position="126"/>
        <end position="473"/>
    </location>
</feature>
<evidence type="ECO:0000256" key="3">
    <source>
        <dbReference type="ARBA" id="ARBA00012744"/>
    </source>
</evidence>
<dbReference type="PANTHER" id="PTHR30620">
    <property type="entry name" value="PERIPLASMIC BETA-GLUCOSIDASE-RELATED"/>
    <property type="match status" value="1"/>
</dbReference>
<dbReference type="GO" id="GO:0008422">
    <property type="term" value="F:beta-glucosidase activity"/>
    <property type="evidence" value="ECO:0007669"/>
    <property type="project" value="UniProtKB-EC"/>
</dbReference>
<sequence>MHHIMFALLAGTMLTAAASSPSQPVIGTRSKPVLEMNGLRFKDLNANGRLDAYEDWRLTAQQRADDLLAKMTLTEKVGMMMIATNNPDCDGSLSDRGRDLIDKQKLTRFILRARVTTVPADCSVKLTGFALFGGYPQTPDQMARFTNMVQERLEAGRLGIPGLFKDNARNHVETKPTFGIAAGAGAFTEFPKEAGLAAAALGAGAAVDARGSVPRTLKGDMAPLRDLTDVMSREWRAIGLRGMYGYMADLGTEPRWSRFHETFTENADLMSDIIGSLIGGLQGPVQKDGYSLSPTSGVALTVKHFPGGGPQEMGLDPHYTFGKHQVYTDTSGKYGFGYHLQPFRAAIAKGASSIMPYYGVPIGVTYEGVRYDQTGMAFSKQIVTDLLRDKLGFKGYVNSDTGIVEQRGWGLESYRTNPATGKAFTVADRVVTAVTSGTDILSEYTDGKALIALVEAGRLSERDHVDPAVRRLLIEQFQLGLFENPYVDAAAAPSAIGRPEDRERGLDVQRRSIVLLENRKALLPLKPRSKVYVMGFGAEAARAAGLEVVDGNGKQRTPVPKDTAALLVKIMVNPTGARAYSSKSPDTGGKAVGPEFNLIDPRTNKQQATWGAQDPCVYDPSAKGFETADGCLDSGLIFGGGFPWEVNKLALSDFAEAQSWTMTPSLSEIKAAMQEIGDPGKVVVSIYFRNPYVIDKESGLRNTGALLATFGVSDRAQFDIMTGKSAPKGRLPFALPASREAVLTQNPDAPGYADTRDGALYPYGFGRSFGRTRKP</sequence>
<evidence type="ECO:0000256" key="1">
    <source>
        <dbReference type="ARBA" id="ARBA00000448"/>
    </source>
</evidence>
<evidence type="ECO:0000259" key="9">
    <source>
        <dbReference type="Pfam" id="PF00933"/>
    </source>
</evidence>
<dbReference type="InterPro" id="IPR036962">
    <property type="entry name" value="Glyco_hydro_3_N_sf"/>
</dbReference>
<evidence type="ECO:0000256" key="7">
    <source>
        <dbReference type="SAM" id="MobiDB-lite"/>
    </source>
</evidence>
<dbReference type="GO" id="GO:0009251">
    <property type="term" value="P:glucan catabolic process"/>
    <property type="evidence" value="ECO:0007669"/>
    <property type="project" value="TreeGrafter"/>
</dbReference>
<evidence type="ECO:0000256" key="5">
    <source>
        <dbReference type="ARBA" id="ARBA00022801"/>
    </source>
</evidence>
<gene>
    <name evidence="11" type="ORF">RLDS_06090</name>
</gene>
<organism evidence="11 12">
    <name type="scientific">Sphingobium lactosutens DS20</name>
    <dbReference type="NCBI Taxonomy" id="1331060"/>
    <lineage>
        <taxon>Bacteria</taxon>
        <taxon>Pseudomonadati</taxon>
        <taxon>Pseudomonadota</taxon>
        <taxon>Alphaproteobacteria</taxon>
        <taxon>Sphingomonadales</taxon>
        <taxon>Sphingomonadaceae</taxon>
        <taxon>Sphingobium</taxon>
    </lineage>
</organism>
<evidence type="ECO:0000256" key="6">
    <source>
        <dbReference type="ARBA" id="ARBA00023295"/>
    </source>
</evidence>
<protein>
    <recommendedName>
        <fullName evidence="3">beta-glucosidase</fullName>
        <ecNumber evidence="3">3.2.1.21</ecNumber>
    </recommendedName>
</protein>
<dbReference type="PATRIC" id="fig|1331060.3.peg.1137"/>
<comment type="caution">
    <text evidence="11">The sequence shown here is derived from an EMBL/GenBank/DDBJ whole genome shotgun (WGS) entry which is preliminary data.</text>
</comment>
<dbReference type="InterPro" id="IPR002772">
    <property type="entry name" value="Glyco_hydro_3_C"/>
</dbReference>
<dbReference type="AlphaFoldDB" id="T0HKX0"/>
<dbReference type="InterPro" id="IPR051915">
    <property type="entry name" value="Cellulose_Degrad_GH3"/>
</dbReference>
<proteinExistence type="inferred from homology"/>
<dbReference type="InterPro" id="IPR001764">
    <property type="entry name" value="Glyco_hydro_3_N"/>
</dbReference>
<comment type="catalytic activity">
    <reaction evidence="1">
        <text>Hydrolysis of terminal, non-reducing beta-D-glucosyl residues with release of beta-D-glucose.</text>
        <dbReference type="EC" id="3.2.1.21"/>
    </reaction>
</comment>
<dbReference type="EC" id="3.2.1.21" evidence="3"/>
<dbReference type="OrthoDB" id="9781691at2"/>
<evidence type="ECO:0000256" key="4">
    <source>
        <dbReference type="ARBA" id="ARBA00022729"/>
    </source>
</evidence>
<dbReference type="Proteomes" id="UP000015531">
    <property type="component" value="Unassembled WGS sequence"/>
</dbReference>
<dbReference type="SUPFAM" id="SSF51445">
    <property type="entry name" value="(Trans)glycosidases"/>
    <property type="match status" value="1"/>
</dbReference>
<evidence type="ECO:0000256" key="2">
    <source>
        <dbReference type="ARBA" id="ARBA00005336"/>
    </source>
</evidence>
<feature type="signal peptide" evidence="8">
    <location>
        <begin position="1"/>
        <end position="18"/>
    </location>
</feature>
<name>T0HKX0_9SPHN</name>
<feature type="region of interest" description="Disordered" evidence="7">
    <location>
        <begin position="745"/>
        <end position="775"/>
    </location>
</feature>
<dbReference type="RefSeq" id="WP_021225048.1">
    <property type="nucleotide sequence ID" value="NZ_ATDP01000073.1"/>
</dbReference>
<dbReference type="EMBL" id="ATDP01000073">
    <property type="protein sequence ID" value="EQB17001.1"/>
    <property type="molecule type" value="Genomic_DNA"/>
</dbReference>
<evidence type="ECO:0000259" key="10">
    <source>
        <dbReference type="Pfam" id="PF01915"/>
    </source>
</evidence>
<dbReference type="Pfam" id="PF01915">
    <property type="entry name" value="Glyco_hydro_3_C"/>
    <property type="match status" value="1"/>
</dbReference>
<feature type="chain" id="PRO_5004576550" description="beta-glucosidase" evidence="8">
    <location>
        <begin position="19"/>
        <end position="775"/>
    </location>
</feature>
<keyword evidence="4 8" id="KW-0732">Signal</keyword>
<dbReference type="InterPro" id="IPR017853">
    <property type="entry name" value="GH"/>
</dbReference>
<reference evidence="11 12" key="1">
    <citation type="journal article" date="2013" name="Genome Announc.">
        <title>Draft Genome Sequence of Sphingobium lactosutens Strain DS20T, Isolated from a Hexachlorocyclohexane Dumpsite.</title>
        <authorList>
            <person name="Kumar R."/>
            <person name="Dwivedi V."/>
            <person name="Negi V."/>
            <person name="Khurana J.P."/>
            <person name="Lal R."/>
        </authorList>
    </citation>
    <scope>NUCLEOTIDE SEQUENCE [LARGE SCALE GENOMIC DNA]</scope>
    <source>
        <strain evidence="11 12">DS20</strain>
    </source>
</reference>
<comment type="similarity">
    <text evidence="2">Belongs to the glycosyl hydrolase 3 family.</text>
</comment>
<dbReference type="Gene3D" id="3.20.20.300">
    <property type="entry name" value="Glycoside hydrolase, family 3, N-terminal domain"/>
    <property type="match status" value="1"/>
</dbReference>
<evidence type="ECO:0000313" key="11">
    <source>
        <dbReference type="EMBL" id="EQB17001.1"/>
    </source>
</evidence>
<accession>T0HKX0</accession>
<evidence type="ECO:0000256" key="8">
    <source>
        <dbReference type="SAM" id="SignalP"/>
    </source>
</evidence>
<dbReference type="Pfam" id="PF00933">
    <property type="entry name" value="Glyco_hydro_3"/>
    <property type="match status" value="1"/>
</dbReference>
<dbReference type="PANTHER" id="PTHR30620:SF16">
    <property type="entry name" value="LYSOSOMAL BETA GLUCOSIDASE"/>
    <property type="match status" value="1"/>
</dbReference>
<keyword evidence="6" id="KW-0326">Glycosidase</keyword>
<evidence type="ECO:0000313" key="12">
    <source>
        <dbReference type="Proteomes" id="UP000015531"/>
    </source>
</evidence>
<keyword evidence="5" id="KW-0378">Hydrolase</keyword>